<dbReference type="Proteomes" id="UP001497680">
    <property type="component" value="Unassembled WGS sequence"/>
</dbReference>
<proteinExistence type="predicted"/>
<dbReference type="EMBL" id="MU394307">
    <property type="protein sequence ID" value="KAI6087532.1"/>
    <property type="molecule type" value="Genomic_DNA"/>
</dbReference>
<keyword evidence="2" id="KW-1185">Reference proteome</keyword>
<name>A0ACC0D4C2_9PEZI</name>
<gene>
    <name evidence="1" type="ORF">F4821DRAFT_269406</name>
</gene>
<comment type="caution">
    <text evidence="1">The sequence shown here is derived from an EMBL/GenBank/DDBJ whole genome shotgun (WGS) entry which is preliminary data.</text>
</comment>
<evidence type="ECO:0000313" key="1">
    <source>
        <dbReference type="EMBL" id="KAI6087532.1"/>
    </source>
</evidence>
<evidence type="ECO:0000313" key="2">
    <source>
        <dbReference type="Proteomes" id="UP001497680"/>
    </source>
</evidence>
<protein>
    <submittedName>
        <fullName evidence="1">Short-chain dehydrogenase/reductase</fullName>
    </submittedName>
</protein>
<sequence length="277" mass="30281">MSAIKKKTALITGCSDGGLGAAMCRALLEKDYHVFATLRNTSKAGTLTTLSDVEILELDVTSEESIAQCAEAVRQRTGGTLDMLVNNAGRDYVTPLLDADIKKAKKFFDAFAPMVIKAKGVVVNHASVVWNLAIAWDGMYSSSKAAVKQLSEVLRLELEPLGVRVVTALIAAVDTDIFVNATRDPFEMPPGSYYAPVWQFLVDTREGKMQVKGEPPDVTARHLVKDILGGARGCIWHGETSMVCKWGSWLLPVWVQDILTSGNRGLSELRNYYAKRS</sequence>
<reference evidence="1 2" key="1">
    <citation type="journal article" date="2022" name="New Phytol.">
        <title>Ecological generalism drives hyperdiversity of secondary metabolite gene clusters in xylarialean endophytes.</title>
        <authorList>
            <person name="Franco M.E.E."/>
            <person name="Wisecaver J.H."/>
            <person name="Arnold A.E."/>
            <person name="Ju Y.M."/>
            <person name="Slot J.C."/>
            <person name="Ahrendt S."/>
            <person name="Moore L.P."/>
            <person name="Eastman K.E."/>
            <person name="Scott K."/>
            <person name="Konkel Z."/>
            <person name="Mondo S.J."/>
            <person name="Kuo A."/>
            <person name="Hayes R.D."/>
            <person name="Haridas S."/>
            <person name="Andreopoulos B."/>
            <person name="Riley R."/>
            <person name="LaButti K."/>
            <person name="Pangilinan J."/>
            <person name="Lipzen A."/>
            <person name="Amirebrahimi M."/>
            <person name="Yan J."/>
            <person name="Adam C."/>
            <person name="Keymanesh K."/>
            <person name="Ng V."/>
            <person name="Louie K."/>
            <person name="Northen T."/>
            <person name="Drula E."/>
            <person name="Henrissat B."/>
            <person name="Hsieh H.M."/>
            <person name="Youens-Clark K."/>
            <person name="Lutzoni F."/>
            <person name="Miadlikowska J."/>
            <person name="Eastwood D.C."/>
            <person name="Hamelin R.C."/>
            <person name="Grigoriev I.V."/>
            <person name="U'Ren J.M."/>
        </authorList>
    </citation>
    <scope>NUCLEOTIDE SEQUENCE [LARGE SCALE GENOMIC DNA]</scope>
    <source>
        <strain evidence="1 2">ER1909</strain>
    </source>
</reference>
<organism evidence="1 2">
    <name type="scientific">Hypoxylon rubiginosum</name>
    <dbReference type="NCBI Taxonomy" id="110542"/>
    <lineage>
        <taxon>Eukaryota</taxon>
        <taxon>Fungi</taxon>
        <taxon>Dikarya</taxon>
        <taxon>Ascomycota</taxon>
        <taxon>Pezizomycotina</taxon>
        <taxon>Sordariomycetes</taxon>
        <taxon>Xylariomycetidae</taxon>
        <taxon>Xylariales</taxon>
        <taxon>Hypoxylaceae</taxon>
        <taxon>Hypoxylon</taxon>
    </lineage>
</organism>
<accession>A0ACC0D4C2</accession>